<evidence type="ECO:0000259" key="2">
    <source>
        <dbReference type="Pfam" id="PF18962"/>
    </source>
</evidence>
<sequence length="703" mass="79332">MPNFLQYLPFLLFFSTSVSIGQPSYQFDFSFPLKSSVQKSLAWAGGLNSPQINNFDLDGDGIDDLILYDRDNNQLKTFIWREDHYEFSPESALPFPTDISGWLLIRDFNQDGRPDIFTKQLFGISVYENTSSGGNLSFELVADPLISLSSGIFQNLQCSSTDIPVIQDIDADGDLDILVYNFAVGGFVRQHENFSMDRTGVAGLDFELVSKNWGTFEECDCQHYAFNGEGCGQAPLKIEHVGGKSLTLVDLNNDGLLDLLAGHEQCPELYFLPNTGTPEQALFESFEAPFKGINFPFYPTAYQVKLYGSEKPSIIASSNILDDETLDIDFQNTVWLLETSNGDLELTSTNFLQGEMLDFGSHASAVAMDWDQDGLKDLIVAAQHPSQNAKSAAQLFWLKNTGSNTAPQFEMQSNPPIDLSMLNRTFPQLQVFDYDGNGQEDLLINVHSEDQRRKELYWVKSGGSLSDLNPISIEFPTNQHIRASDNFYFYRKEGKVNLVIARTEGRLELWEVNQNQAILINKSFLGIEDDFTKAKPDICIFNYEDDFTLIKTDLSGNISWIQNIHQEPQFYPHLWSTNETSTAFRLGEGNHLNPVFWETHAMPYLLLGQKSGGLLWLKPGTENQQAWEVNCYPNPVNKGSEITIYSNQNAEVHLYNMAGQALIPAFKIFAFQEENYPIKLQEGLYLLSFKSERGIITKKIVVD</sequence>
<dbReference type="Gene3D" id="2.130.10.130">
    <property type="entry name" value="Integrin alpha, N-terminal"/>
    <property type="match status" value="1"/>
</dbReference>
<dbReference type="PANTHER" id="PTHR44103:SF1">
    <property type="entry name" value="PROPROTEIN CONVERTASE P"/>
    <property type="match status" value="1"/>
</dbReference>
<dbReference type="Proteomes" id="UP001310022">
    <property type="component" value="Unassembled WGS sequence"/>
</dbReference>
<feature type="domain" description="Secretion system C-terminal sorting" evidence="2">
    <location>
        <begin position="632"/>
        <end position="702"/>
    </location>
</feature>
<keyword evidence="1" id="KW-0732">Signal</keyword>
<dbReference type="Pfam" id="PF13517">
    <property type="entry name" value="FG-GAP_3"/>
    <property type="match status" value="2"/>
</dbReference>
<evidence type="ECO:0000256" key="1">
    <source>
        <dbReference type="ARBA" id="ARBA00022729"/>
    </source>
</evidence>
<comment type="caution">
    <text evidence="3">The sequence shown here is derived from an EMBL/GenBank/DDBJ whole genome shotgun (WGS) entry which is preliminary data.</text>
</comment>
<keyword evidence="4" id="KW-1185">Reference proteome</keyword>
<dbReference type="InterPro" id="IPR026444">
    <property type="entry name" value="Secre_tail"/>
</dbReference>
<organism evidence="3 4">
    <name type="scientific">Persicobacter diffluens</name>
    <dbReference type="NCBI Taxonomy" id="981"/>
    <lineage>
        <taxon>Bacteria</taxon>
        <taxon>Pseudomonadati</taxon>
        <taxon>Bacteroidota</taxon>
        <taxon>Cytophagia</taxon>
        <taxon>Cytophagales</taxon>
        <taxon>Persicobacteraceae</taxon>
        <taxon>Persicobacter</taxon>
    </lineage>
</organism>
<name>A0AAN4VVI9_9BACT</name>
<dbReference type="SUPFAM" id="SSF69318">
    <property type="entry name" value="Integrin alpha N-terminal domain"/>
    <property type="match status" value="1"/>
</dbReference>
<dbReference type="NCBIfam" id="TIGR04183">
    <property type="entry name" value="Por_Secre_tail"/>
    <property type="match status" value="1"/>
</dbReference>
<dbReference type="InterPro" id="IPR013517">
    <property type="entry name" value="FG-GAP"/>
</dbReference>
<dbReference type="Pfam" id="PF18962">
    <property type="entry name" value="Por_Secre_tail"/>
    <property type="match status" value="1"/>
</dbReference>
<dbReference type="InterPro" id="IPR028994">
    <property type="entry name" value="Integrin_alpha_N"/>
</dbReference>
<dbReference type="EMBL" id="BQKE01000001">
    <property type="protein sequence ID" value="GJM60187.1"/>
    <property type="molecule type" value="Genomic_DNA"/>
</dbReference>
<accession>A0AAN4VVI9</accession>
<evidence type="ECO:0000313" key="3">
    <source>
        <dbReference type="EMBL" id="GJM60187.1"/>
    </source>
</evidence>
<gene>
    <name evidence="3" type="ORF">PEDI_07390</name>
</gene>
<dbReference type="AlphaFoldDB" id="A0AAN4VVI9"/>
<dbReference type="PANTHER" id="PTHR44103">
    <property type="entry name" value="PROPROTEIN CONVERTASE P"/>
    <property type="match status" value="1"/>
</dbReference>
<reference evidence="3 4" key="1">
    <citation type="submission" date="2021-12" db="EMBL/GenBank/DDBJ databases">
        <title>Genome sequencing of bacteria with rrn-lacking chromosome and rrn-plasmid.</title>
        <authorList>
            <person name="Anda M."/>
            <person name="Iwasaki W."/>
        </authorList>
    </citation>
    <scope>NUCLEOTIDE SEQUENCE [LARGE SCALE GENOMIC DNA]</scope>
    <source>
        <strain evidence="3 4">NBRC 15940</strain>
    </source>
</reference>
<evidence type="ECO:0000313" key="4">
    <source>
        <dbReference type="Proteomes" id="UP001310022"/>
    </source>
</evidence>
<protein>
    <recommendedName>
        <fullName evidence="2">Secretion system C-terminal sorting domain-containing protein</fullName>
    </recommendedName>
</protein>
<proteinExistence type="predicted"/>
<dbReference type="RefSeq" id="WP_338236027.1">
    <property type="nucleotide sequence ID" value="NZ_BQKE01000001.1"/>
</dbReference>